<dbReference type="InterPro" id="IPR029056">
    <property type="entry name" value="Ribokinase-like"/>
</dbReference>
<evidence type="ECO:0000256" key="2">
    <source>
        <dbReference type="ARBA" id="ARBA00022777"/>
    </source>
</evidence>
<dbReference type="Gene3D" id="3.40.1190.20">
    <property type="match status" value="1"/>
</dbReference>
<evidence type="ECO:0000259" key="3">
    <source>
        <dbReference type="Pfam" id="PF00294"/>
    </source>
</evidence>
<dbReference type="PRINTS" id="PR00990">
    <property type="entry name" value="RIBOKINASE"/>
</dbReference>
<keyword evidence="2" id="KW-0418">Kinase</keyword>
<gene>
    <name evidence="4" type="ORF">A6770_06830</name>
</gene>
<dbReference type="Pfam" id="PF00294">
    <property type="entry name" value="PfkB"/>
    <property type="match status" value="1"/>
</dbReference>
<protein>
    <submittedName>
        <fullName evidence="4">Ribokinase</fullName>
    </submittedName>
</protein>
<proteinExistence type="predicted"/>
<dbReference type="InterPro" id="IPR011611">
    <property type="entry name" value="PfkB_dom"/>
</dbReference>
<organism evidence="4 5">
    <name type="scientific">Nostoc minutum NIES-26</name>
    <dbReference type="NCBI Taxonomy" id="1844469"/>
    <lineage>
        <taxon>Bacteria</taxon>
        <taxon>Bacillati</taxon>
        <taxon>Cyanobacteriota</taxon>
        <taxon>Cyanophyceae</taxon>
        <taxon>Nostocales</taxon>
        <taxon>Nostocaceae</taxon>
        <taxon>Nostoc</taxon>
    </lineage>
</organism>
<dbReference type="CDD" id="cd01945">
    <property type="entry name" value="ribokinase_group_B"/>
    <property type="match status" value="1"/>
</dbReference>
<accession>A0A367Q4S4</accession>
<sequence length="296" mass="31670">MINDKSFRGLFVGLVTLDLIYLVDSAPKNNQKIVATDYTVAAGGPATNAAVSFSHLSYQAQILGVVGSHPMTQLIRGDLTNYKVAIADLEPSTSTAPPVSSIIVSQATGERAVVSINAVKTQASNASIPRDILQDIDIVLIDGHQMVVGIAIAQMAKAMNIPVVIDGGSWKLGFEKVLPFVDYAVCSANFYPPNCQTEKEVFAYLSAFDIPHIAITHGEKPIEYLSCGQAGVIEVPRIQPVDTLGAGDIFHGAFCHYILQESFTDALVLAAKIAADSCGFFGTRRWIQSAEEPELS</sequence>
<dbReference type="EMBL" id="LXQD01000350">
    <property type="protein sequence ID" value="RCJ18283.1"/>
    <property type="molecule type" value="Genomic_DNA"/>
</dbReference>
<name>A0A367Q4S4_9NOSO</name>
<evidence type="ECO:0000256" key="1">
    <source>
        <dbReference type="ARBA" id="ARBA00022679"/>
    </source>
</evidence>
<dbReference type="Proteomes" id="UP000252107">
    <property type="component" value="Unassembled WGS sequence"/>
</dbReference>
<dbReference type="PANTHER" id="PTHR42774:SF3">
    <property type="entry name" value="KETOHEXOKINASE"/>
    <property type="match status" value="1"/>
</dbReference>
<keyword evidence="5" id="KW-1185">Reference proteome</keyword>
<reference evidence="4" key="1">
    <citation type="submission" date="2016-04" db="EMBL/GenBank/DDBJ databases">
        <authorList>
            <person name="Tabuchi Yagui T.R."/>
        </authorList>
    </citation>
    <scope>NUCLEOTIDE SEQUENCE [LARGE SCALE GENOMIC DNA]</scope>
    <source>
        <strain evidence="4">NIES-26</strain>
    </source>
</reference>
<dbReference type="GO" id="GO:0016301">
    <property type="term" value="F:kinase activity"/>
    <property type="evidence" value="ECO:0007669"/>
    <property type="project" value="UniProtKB-KW"/>
</dbReference>
<dbReference type="InterPro" id="IPR052562">
    <property type="entry name" value="Ketohexokinase-related"/>
</dbReference>
<dbReference type="InterPro" id="IPR002139">
    <property type="entry name" value="Ribo/fructo_kinase"/>
</dbReference>
<dbReference type="AlphaFoldDB" id="A0A367Q4S4"/>
<evidence type="ECO:0000313" key="5">
    <source>
        <dbReference type="Proteomes" id="UP000252107"/>
    </source>
</evidence>
<evidence type="ECO:0000313" key="4">
    <source>
        <dbReference type="EMBL" id="RCJ18283.1"/>
    </source>
</evidence>
<dbReference type="SUPFAM" id="SSF53613">
    <property type="entry name" value="Ribokinase-like"/>
    <property type="match status" value="1"/>
</dbReference>
<feature type="domain" description="Carbohydrate kinase PfkB" evidence="3">
    <location>
        <begin position="11"/>
        <end position="283"/>
    </location>
</feature>
<comment type="caution">
    <text evidence="4">The sequence shown here is derived from an EMBL/GenBank/DDBJ whole genome shotgun (WGS) entry which is preliminary data.</text>
</comment>
<keyword evidence="1" id="KW-0808">Transferase</keyword>
<dbReference type="PANTHER" id="PTHR42774">
    <property type="entry name" value="PHOSPHOTRANSFERASE SYSTEM TRANSPORT PROTEIN"/>
    <property type="match status" value="1"/>
</dbReference>